<dbReference type="InterPro" id="IPR026349">
    <property type="entry name" value="CHP04255"/>
</dbReference>
<dbReference type="RefSeq" id="WP_343905199.1">
    <property type="nucleotide sequence ID" value="NZ_BAAAJE010000001.1"/>
</dbReference>
<dbReference type="Proteomes" id="UP001499979">
    <property type="component" value="Unassembled WGS sequence"/>
</dbReference>
<evidence type="ECO:0000313" key="1">
    <source>
        <dbReference type="EMBL" id="GAA1127656.1"/>
    </source>
</evidence>
<name>A0ABN1UA47_9ACTN</name>
<keyword evidence="2" id="KW-1185">Reference proteome</keyword>
<gene>
    <name evidence="1" type="ORF">GCM10009606_04140</name>
</gene>
<comment type="caution">
    <text evidence="1">The sequence shown here is derived from an EMBL/GenBank/DDBJ whole genome shotgun (WGS) entry which is preliminary data.</text>
</comment>
<reference evidence="1 2" key="1">
    <citation type="journal article" date="2019" name="Int. J. Syst. Evol. Microbiol.">
        <title>The Global Catalogue of Microorganisms (GCM) 10K type strain sequencing project: providing services to taxonomists for standard genome sequencing and annotation.</title>
        <authorList>
            <consortium name="The Broad Institute Genomics Platform"/>
            <consortium name="The Broad Institute Genome Sequencing Center for Infectious Disease"/>
            <person name="Wu L."/>
            <person name="Ma J."/>
        </authorList>
    </citation>
    <scope>NUCLEOTIDE SEQUENCE [LARGE SCALE GENOMIC DNA]</scope>
    <source>
        <strain evidence="1 2">JCM 11813</strain>
    </source>
</reference>
<dbReference type="EMBL" id="BAAAJE010000001">
    <property type="protein sequence ID" value="GAA1127656.1"/>
    <property type="molecule type" value="Genomic_DNA"/>
</dbReference>
<proteinExistence type="predicted"/>
<evidence type="ECO:0000313" key="2">
    <source>
        <dbReference type="Proteomes" id="UP001499979"/>
    </source>
</evidence>
<organism evidence="1 2">
    <name type="scientific">Nocardioides aquiterrae</name>
    <dbReference type="NCBI Taxonomy" id="203799"/>
    <lineage>
        <taxon>Bacteria</taxon>
        <taxon>Bacillati</taxon>
        <taxon>Actinomycetota</taxon>
        <taxon>Actinomycetes</taxon>
        <taxon>Propionibacteriales</taxon>
        <taxon>Nocardioidaceae</taxon>
        <taxon>Nocardioides</taxon>
    </lineage>
</organism>
<accession>A0ABN1UA47</accession>
<protein>
    <recommendedName>
        <fullName evidence="3">TIGR04255 family protein</fullName>
    </recommendedName>
</protein>
<evidence type="ECO:0008006" key="3">
    <source>
        <dbReference type="Google" id="ProtNLM"/>
    </source>
</evidence>
<sequence>MSNRFADLPFDDRQVERAPLANVIWQVRFASDVKLDDGRAAFEFQASLGPDLKLTRIRNETLFQMSIGSVQPIAGGPQAGEDVWRLVSPDGRATVTLGRDVVTFETQSYGAWKGNFRDWIAALLSAVDKVMSPGVTTRVGLRFVNTAFAAAFEAEPFQNPTDLTPFISDRFLGFDPQGIDTKVGMTQSRHVLVVEDLNAAVSSALINQESGEYGILIDIDTYREATKAFDAEELLEVSDELHDLELALFQQVLTKDGWLALGPIDGGDAK</sequence>
<dbReference type="NCBIfam" id="TIGR04255">
    <property type="entry name" value="sporadTIGR04255"/>
    <property type="match status" value="1"/>
</dbReference>